<comment type="caution">
    <text evidence="4">The sequence shown here is derived from an EMBL/GenBank/DDBJ whole genome shotgun (WGS) entry which is preliminary data.</text>
</comment>
<feature type="compositionally biased region" description="Polar residues" evidence="2">
    <location>
        <begin position="353"/>
        <end position="364"/>
    </location>
</feature>
<gene>
    <name evidence="4" type="ORF">PNOK_0744900</name>
</gene>
<dbReference type="Proteomes" id="UP000217199">
    <property type="component" value="Unassembled WGS sequence"/>
</dbReference>
<dbReference type="PANTHER" id="PTHR44167">
    <property type="entry name" value="OVARIAN-SPECIFIC SERINE/THREONINE-PROTEIN KINASE LOK-RELATED"/>
    <property type="match status" value="1"/>
</dbReference>
<keyword evidence="5" id="KW-1185">Reference proteome</keyword>
<dbReference type="InterPro" id="IPR000719">
    <property type="entry name" value="Prot_kinase_dom"/>
</dbReference>
<evidence type="ECO:0000256" key="2">
    <source>
        <dbReference type="SAM" id="MobiDB-lite"/>
    </source>
</evidence>
<dbReference type="Pfam" id="PF00069">
    <property type="entry name" value="Pkinase"/>
    <property type="match status" value="1"/>
</dbReference>
<keyword evidence="1" id="KW-0547">Nucleotide-binding</keyword>
<dbReference type="InterPro" id="IPR017441">
    <property type="entry name" value="Protein_kinase_ATP_BS"/>
</dbReference>
<evidence type="ECO:0000313" key="4">
    <source>
        <dbReference type="EMBL" id="PAV17385.1"/>
    </source>
</evidence>
<dbReference type="EMBL" id="NBII01000007">
    <property type="protein sequence ID" value="PAV17385.1"/>
    <property type="molecule type" value="Genomic_DNA"/>
</dbReference>
<dbReference type="InterPro" id="IPR011009">
    <property type="entry name" value="Kinase-like_dom_sf"/>
</dbReference>
<keyword evidence="4" id="KW-0418">Kinase</keyword>
<dbReference type="PANTHER" id="PTHR44167:SF30">
    <property type="entry name" value="PHOSPHORYLASE KINASE"/>
    <property type="match status" value="1"/>
</dbReference>
<dbReference type="SMART" id="SM00220">
    <property type="entry name" value="S_TKc"/>
    <property type="match status" value="1"/>
</dbReference>
<dbReference type="AlphaFoldDB" id="A0A286UD05"/>
<dbReference type="STRING" id="2282107.A0A286UD05"/>
<dbReference type="Gene3D" id="1.10.510.10">
    <property type="entry name" value="Transferase(Phosphotransferase) domain 1"/>
    <property type="match status" value="1"/>
</dbReference>
<evidence type="ECO:0000256" key="1">
    <source>
        <dbReference type="PROSITE-ProRule" id="PRU10141"/>
    </source>
</evidence>
<feature type="region of interest" description="Disordered" evidence="2">
    <location>
        <begin position="325"/>
        <end position="364"/>
    </location>
</feature>
<keyword evidence="1" id="KW-0067">ATP-binding</keyword>
<dbReference type="PROSITE" id="PS00107">
    <property type="entry name" value="PROTEIN_KINASE_ATP"/>
    <property type="match status" value="1"/>
</dbReference>
<dbReference type="InParanoid" id="A0A286UD05"/>
<dbReference type="GO" id="GO:0004674">
    <property type="term" value="F:protein serine/threonine kinase activity"/>
    <property type="evidence" value="ECO:0007669"/>
    <property type="project" value="TreeGrafter"/>
</dbReference>
<dbReference type="OrthoDB" id="6513151at2759"/>
<organism evidence="4 5">
    <name type="scientific">Pyrrhoderma noxium</name>
    <dbReference type="NCBI Taxonomy" id="2282107"/>
    <lineage>
        <taxon>Eukaryota</taxon>
        <taxon>Fungi</taxon>
        <taxon>Dikarya</taxon>
        <taxon>Basidiomycota</taxon>
        <taxon>Agaricomycotina</taxon>
        <taxon>Agaricomycetes</taxon>
        <taxon>Hymenochaetales</taxon>
        <taxon>Hymenochaetaceae</taxon>
        <taxon>Pyrrhoderma</taxon>
    </lineage>
</organism>
<feature type="binding site" evidence="1">
    <location>
        <position position="55"/>
    </location>
    <ligand>
        <name>ATP</name>
        <dbReference type="ChEBI" id="CHEBI:30616"/>
    </ligand>
</feature>
<dbReference type="GO" id="GO:0044773">
    <property type="term" value="P:mitotic DNA damage checkpoint signaling"/>
    <property type="evidence" value="ECO:0007669"/>
    <property type="project" value="TreeGrafter"/>
</dbReference>
<name>A0A286UD05_9AGAM</name>
<accession>A0A286UD05</accession>
<evidence type="ECO:0000313" key="5">
    <source>
        <dbReference type="Proteomes" id="UP000217199"/>
    </source>
</evidence>
<sequence length="411" mass="46639">MATQTPDEYKKPLGDFLTQEGYLGKGSHAAIYRARVKPECADKYPKIKGKKIVVKSISLSQRSKETIRSEKLAVENLPHHPGLLELYYHYEADNHFNIICEYVKGYDCFQYITTKKKRLDEEQFKSSMKYVTGALKEMIKHGSLHRDIKPDNVVLEAQEEKLTGRAVLVDYGITFFKTRGNEEPKIVAGTKRYWSPEILRKLLKQKRSDFPHPNKESSEHTKLKTSMTFGNEASEAWALGMTALWIYIGSNFTMRHDLSVEGLQAQYDELYRMDFQKLIDGLGLSYEAKCWLLGLLERNPDKRLTIQEAYRHKWFETTLPHISSASEASTVRQQTPTQPVPQQVVKQVPQTPKNRSTVVSSSAQISNKSTDVTLRKKVNTTSKSVNTSGAVQASVSTSSKTVTPLALQALK</sequence>
<proteinExistence type="predicted"/>
<keyword evidence="4" id="KW-0808">Transferase</keyword>
<protein>
    <submittedName>
        <fullName evidence="4">Kinase domain containing</fullName>
    </submittedName>
</protein>
<evidence type="ECO:0000259" key="3">
    <source>
        <dbReference type="PROSITE" id="PS50011"/>
    </source>
</evidence>
<feature type="compositionally biased region" description="Low complexity" evidence="2">
    <location>
        <begin position="330"/>
        <end position="352"/>
    </location>
</feature>
<reference evidence="4 5" key="1">
    <citation type="journal article" date="2017" name="Mol. Ecol.">
        <title>Comparative and population genomic landscape of Phellinus noxius: A hypervariable fungus causing root rot in trees.</title>
        <authorList>
            <person name="Chung C.L."/>
            <person name="Lee T.J."/>
            <person name="Akiba M."/>
            <person name="Lee H.H."/>
            <person name="Kuo T.H."/>
            <person name="Liu D."/>
            <person name="Ke H.M."/>
            <person name="Yokoi T."/>
            <person name="Roa M.B."/>
            <person name="Lu M.J."/>
            <person name="Chang Y.Y."/>
            <person name="Ann P.J."/>
            <person name="Tsai J.N."/>
            <person name="Chen C.Y."/>
            <person name="Tzean S.S."/>
            <person name="Ota Y."/>
            <person name="Hattori T."/>
            <person name="Sahashi N."/>
            <person name="Liou R.F."/>
            <person name="Kikuchi T."/>
            <person name="Tsai I.J."/>
        </authorList>
    </citation>
    <scope>NUCLEOTIDE SEQUENCE [LARGE SCALE GENOMIC DNA]</scope>
    <source>
        <strain evidence="4 5">FFPRI411160</strain>
    </source>
</reference>
<dbReference type="SUPFAM" id="SSF56112">
    <property type="entry name" value="Protein kinase-like (PK-like)"/>
    <property type="match status" value="1"/>
</dbReference>
<feature type="domain" description="Protein kinase" evidence="3">
    <location>
        <begin position="17"/>
        <end position="315"/>
    </location>
</feature>
<dbReference type="GO" id="GO:0005524">
    <property type="term" value="F:ATP binding"/>
    <property type="evidence" value="ECO:0007669"/>
    <property type="project" value="UniProtKB-UniRule"/>
</dbReference>
<dbReference type="GO" id="GO:0005634">
    <property type="term" value="C:nucleus"/>
    <property type="evidence" value="ECO:0007669"/>
    <property type="project" value="TreeGrafter"/>
</dbReference>
<dbReference type="PROSITE" id="PS50011">
    <property type="entry name" value="PROTEIN_KINASE_DOM"/>
    <property type="match status" value="1"/>
</dbReference>